<reference evidence="1" key="1">
    <citation type="submission" date="2020-11" db="EMBL/GenBank/DDBJ databases">
        <title>Nocardia NEAU-351.nov., a novel actinomycete isolated from the cow dung.</title>
        <authorList>
            <person name="Zhang X."/>
        </authorList>
    </citation>
    <scope>NUCLEOTIDE SEQUENCE</scope>
    <source>
        <strain evidence="1">NEAU-351</strain>
    </source>
</reference>
<dbReference type="Proteomes" id="UP000655751">
    <property type="component" value="Unassembled WGS sequence"/>
</dbReference>
<dbReference type="Gene3D" id="3.30.1310.10">
    <property type="entry name" value="Nucleoid-associated protein YbaB-like domain"/>
    <property type="match status" value="1"/>
</dbReference>
<protein>
    <submittedName>
        <fullName evidence="1">YbaB/EbfC family nucleoid-associated protein</fullName>
    </submittedName>
</protein>
<dbReference type="GO" id="GO:0003677">
    <property type="term" value="F:DNA binding"/>
    <property type="evidence" value="ECO:0007669"/>
    <property type="project" value="InterPro"/>
</dbReference>
<sequence length="99" mass="11197">MYETMDELMDSVRRRLYRIRDLAEDMAGVRATETAPGGAMTAEVDGNGALLSLHFSREVSRMSPEQFERCLVETTHAAARRAFERRGELVNAFNEEVAE</sequence>
<dbReference type="Pfam" id="PF02575">
    <property type="entry name" value="YbaB_DNA_bd"/>
    <property type="match status" value="1"/>
</dbReference>
<dbReference type="InterPro" id="IPR036894">
    <property type="entry name" value="YbaB-like_sf"/>
</dbReference>
<evidence type="ECO:0000313" key="1">
    <source>
        <dbReference type="EMBL" id="MBH0777588.1"/>
    </source>
</evidence>
<keyword evidence="2" id="KW-1185">Reference proteome</keyword>
<accession>A0A931ID42</accession>
<dbReference type="AlphaFoldDB" id="A0A931ID42"/>
<gene>
    <name evidence="1" type="ORF">IT779_15020</name>
</gene>
<proteinExistence type="predicted"/>
<dbReference type="EMBL" id="JADMLG010000005">
    <property type="protein sequence ID" value="MBH0777588.1"/>
    <property type="molecule type" value="Genomic_DNA"/>
</dbReference>
<dbReference type="InterPro" id="IPR004401">
    <property type="entry name" value="YbaB/EbfC"/>
</dbReference>
<evidence type="ECO:0000313" key="2">
    <source>
        <dbReference type="Proteomes" id="UP000655751"/>
    </source>
</evidence>
<dbReference type="RefSeq" id="WP_196149915.1">
    <property type="nucleotide sequence ID" value="NZ_JADMLG010000005.1"/>
</dbReference>
<comment type="caution">
    <text evidence="1">The sequence shown here is derived from an EMBL/GenBank/DDBJ whole genome shotgun (WGS) entry which is preliminary data.</text>
</comment>
<name>A0A931ID42_9NOCA</name>
<organism evidence="1 2">
    <name type="scientific">Nocardia bovistercoris</name>
    <dbReference type="NCBI Taxonomy" id="2785916"/>
    <lineage>
        <taxon>Bacteria</taxon>
        <taxon>Bacillati</taxon>
        <taxon>Actinomycetota</taxon>
        <taxon>Actinomycetes</taxon>
        <taxon>Mycobacteriales</taxon>
        <taxon>Nocardiaceae</taxon>
        <taxon>Nocardia</taxon>
    </lineage>
</organism>